<gene>
    <name evidence="3" type="ORF">Pla110_29390</name>
</gene>
<dbReference type="EMBL" id="CP036281">
    <property type="protein sequence ID" value="QDU81200.1"/>
    <property type="molecule type" value="Genomic_DNA"/>
</dbReference>
<dbReference type="Gene3D" id="2.130.10.10">
    <property type="entry name" value="YVTN repeat-like/Quinoprotein amine dehydrogenase"/>
    <property type="match status" value="2"/>
</dbReference>
<dbReference type="Pfam" id="PF13360">
    <property type="entry name" value="PQQ_2"/>
    <property type="match status" value="1"/>
</dbReference>
<keyword evidence="4" id="KW-1185">Reference proteome</keyword>
<reference evidence="3 4" key="1">
    <citation type="submission" date="2019-02" db="EMBL/GenBank/DDBJ databases">
        <title>Deep-cultivation of Planctomycetes and their phenomic and genomic characterization uncovers novel biology.</title>
        <authorList>
            <person name="Wiegand S."/>
            <person name="Jogler M."/>
            <person name="Boedeker C."/>
            <person name="Pinto D."/>
            <person name="Vollmers J."/>
            <person name="Rivas-Marin E."/>
            <person name="Kohn T."/>
            <person name="Peeters S.H."/>
            <person name="Heuer A."/>
            <person name="Rast P."/>
            <person name="Oberbeckmann S."/>
            <person name="Bunk B."/>
            <person name="Jeske O."/>
            <person name="Meyerdierks A."/>
            <person name="Storesund J.E."/>
            <person name="Kallscheuer N."/>
            <person name="Luecker S."/>
            <person name="Lage O.M."/>
            <person name="Pohl T."/>
            <person name="Merkel B.J."/>
            <person name="Hornburger P."/>
            <person name="Mueller R.-W."/>
            <person name="Bruemmer F."/>
            <person name="Labrenz M."/>
            <person name="Spormann A.M."/>
            <person name="Op den Camp H."/>
            <person name="Overmann J."/>
            <person name="Amann R."/>
            <person name="Jetten M.S.M."/>
            <person name="Mascher T."/>
            <person name="Medema M.H."/>
            <person name="Devos D.P."/>
            <person name="Kaster A.-K."/>
            <person name="Ovreas L."/>
            <person name="Rohde M."/>
            <person name="Galperin M.Y."/>
            <person name="Jogler C."/>
        </authorList>
    </citation>
    <scope>NUCLEOTIDE SEQUENCE [LARGE SCALE GENOMIC DNA]</scope>
    <source>
        <strain evidence="3 4">Pla110</strain>
    </source>
</reference>
<evidence type="ECO:0000313" key="3">
    <source>
        <dbReference type="EMBL" id="QDU81200.1"/>
    </source>
</evidence>
<feature type="signal peptide" evidence="1">
    <location>
        <begin position="1"/>
        <end position="19"/>
    </location>
</feature>
<evidence type="ECO:0000259" key="2">
    <source>
        <dbReference type="Pfam" id="PF13360"/>
    </source>
</evidence>
<evidence type="ECO:0000256" key="1">
    <source>
        <dbReference type="SAM" id="SignalP"/>
    </source>
</evidence>
<dbReference type="InterPro" id="IPR002372">
    <property type="entry name" value="PQQ_rpt_dom"/>
</dbReference>
<dbReference type="RefSeq" id="WP_144996404.1">
    <property type="nucleotide sequence ID" value="NZ_CP036281.1"/>
</dbReference>
<dbReference type="InterPro" id="IPR015943">
    <property type="entry name" value="WD40/YVTN_repeat-like_dom_sf"/>
</dbReference>
<proteinExistence type="predicted"/>
<feature type="chain" id="PRO_5021740632" evidence="1">
    <location>
        <begin position="20"/>
        <end position="417"/>
    </location>
</feature>
<dbReference type="AlphaFoldDB" id="A0A518CPQ0"/>
<dbReference type="Proteomes" id="UP000317178">
    <property type="component" value="Chromosome"/>
</dbReference>
<dbReference type="PANTHER" id="PTHR34512:SF30">
    <property type="entry name" value="OUTER MEMBRANE PROTEIN ASSEMBLY FACTOR BAMB"/>
    <property type="match status" value="1"/>
</dbReference>
<keyword evidence="1" id="KW-0732">Signal</keyword>
<dbReference type="SUPFAM" id="SSF50998">
    <property type="entry name" value="Quinoprotein alcohol dehydrogenase-like"/>
    <property type="match status" value="1"/>
</dbReference>
<dbReference type="InterPro" id="IPR011047">
    <property type="entry name" value="Quinoprotein_ADH-like_sf"/>
</dbReference>
<evidence type="ECO:0000313" key="4">
    <source>
        <dbReference type="Proteomes" id="UP000317178"/>
    </source>
</evidence>
<name>A0A518CPQ0_9PLAN</name>
<dbReference type="Gene3D" id="2.40.128.630">
    <property type="match status" value="1"/>
</dbReference>
<organism evidence="3 4">
    <name type="scientific">Polystyrenella longa</name>
    <dbReference type="NCBI Taxonomy" id="2528007"/>
    <lineage>
        <taxon>Bacteria</taxon>
        <taxon>Pseudomonadati</taxon>
        <taxon>Planctomycetota</taxon>
        <taxon>Planctomycetia</taxon>
        <taxon>Planctomycetales</taxon>
        <taxon>Planctomycetaceae</taxon>
        <taxon>Polystyrenella</taxon>
    </lineage>
</organism>
<accession>A0A518CPQ0</accession>
<sequence precursor="true">MRVAAFFLLSLMATSICLASDSWTEFRGPTGNGHAADSQPAISWSETENVTWKVPIHDKGWSSPVILGNQIWITTATEDGHKLYAICIDRETGEQLHDLLIFEVESPEPVPAENSYASPTSAIEEGRVYVHYGTYGTACIDTETGTILWKRQNLKCEHEAGPNSSPMLLGEMLIMNVDGRDVQYVIALDKKTGDTIWKTDRSVDFSSIGAYQRKAYSMPIHISFDGNEQLVSPGGRAIISYDPSTGKELWKILHRGWSIAPRPVFGNDLVYAVMDHDHPELWAIRPDGRGDVTDSHIEWKLTKGIPARSSPLLIDELLFFVDRKGIASCVDAVSGESLGKARLDGNHSASPVYADGRIYFFNETGKATVVKASSDLEVIAENELTNDILMASPAIAGDSLFVRTAGSLYRIDPPTEK</sequence>
<dbReference type="KEGG" id="plon:Pla110_29390"/>
<dbReference type="PANTHER" id="PTHR34512">
    <property type="entry name" value="CELL SURFACE PROTEIN"/>
    <property type="match status" value="1"/>
</dbReference>
<protein>
    <submittedName>
        <fullName evidence="3">Outer membrane biogenesis protein BamB</fullName>
    </submittedName>
</protein>
<feature type="domain" description="Pyrrolo-quinoline quinone repeat" evidence="2">
    <location>
        <begin position="183"/>
        <end position="413"/>
    </location>
</feature>
<dbReference type="OrthoDB" id="244732at2"/>